<keyword evidence="3" id="KW-1185">Reference proteome</keyword>
<dbReference type="EnsemblPlants" id="TuG1812G0200000872.01.T04">
    <property type="protein sequence ID" value="TuG1812G0200000872.01.T04"/>
    <property type="gene ID" value="TuG1812G0200000872.01"/>
</dbReference>
<dbReference type="Gramene" id="TuG1812G0200000872.01.T04">
    <property type="protein sequence ID" value="TuG1812G0200000872.01.T04"/>
    <property type="gene ID" value="TuG1812G0200000872.01"/>
</dbReference>
<name>A0A8R7TCS9_TRIUA</name>
<reference evidence="2" key="2">
    <citation type="submission" date="2018-03" db="EMBL/GenBank/DDBJ databases">
        <title>The Triticum urartu genome reveals the dynamic nature of wheat genome evolution.</title>
        <authorList>
            <person name="Ling H."/>
            <person name="Ma B."/>
            <person name="Shi X."/>
            <person name="Liu H."/>
            <person name="Dong L."/>
            <person name="Sun H."/>
            <person name="Cao Y."/>
            <person name="Gao Q."/>
            <person name="Zheng S."/>
            <person name="Li Y."/>
            <person name="Yu Y."/>
            <person name="Du H."/>
            <person name="Qi M."/>
            <person name="Li Y."/>
            <person name="Yu H."/>
            <person name="Cui Y."/>
            <person name="Wang N."/>
            <person name="Chen C."/>
            <person name="Wu H."/>
            <person name="Zhao Y."/>
            <person name="Zhang J."/>
            <person name="Li Y."/>
            <person name="Zhou W."/>
            <person name="Zhang B."/>
            <person name="Hu W."/>
            <person name="Eijk M."/>
            <person name="Tang J."/>
            <person name="Witsenboer H."/>
            <person name="Zhao S."/>
            <person name="Li Z."/>
            <person name="Zhang A."/>
            <person name="Wang D."/>
            <person name="Liang C."/>
        </authorList>
    </citation>
    <scope>NUCLEOTIDE SEQUENCE [LARGE SCALE GENOMIC DNA]</scope>
    <source>
        <strain evidence="2">cv. G1812</strain>
    </source>
</reference>
<dbReference type="AlphaFoldDB" id="A0A8R7TCS9"/>
<evidence type="ECO:0000313" key="2">
    <source>
        <dbReference type="EnsemblPlants" id="TuG1812G0200000872.01.T04"/>
    </source>
</evidence>
<dbReference type="Proteomes" id="UP000015106">
    <property type="component" value="Chromosome 2"/>
</dbReference>
<evidence type="ECO:0000256" key="1">
    <source>
        <dbReference type="SAM" id="MobiDB-lite"/>
    </source>
</evidence>
<proteinExistence type="predicted"/>
<feature type="region of interest" description="Disordered" evidence="1">
    <location>
        <begin position="1"/>
        <end position="23"/>
    </location>
</feature>
<reference evidence="2" key="3">
    <citation type="submission" date="2022-06" db="UniProtKB">
        <authorList>
            <consortium name="EnsemblPlants"/>
        </authorList>
    </citation>
    <scope>IDENTIFICATION</scope>
</reference>
<protein>
    <submittedName>
        <fullName evidence="2">Uncharacterized protein</fullName>
    </submittedName>
</protein>
<organism evidence="2 3">
    <name type="scientific">Triticum urartu</name>
    <name type="common">Red wild einkorn</name>
    <name type="synonym">Crithodium urartu</name>
    <dbReference type="NCBI Taxonomy" id="4572"/>
    <lineage>
        <taxon>Eukaryota</taxon>
        <taxon>Viridiplantae</taxon>
        <taxon>Streptophyta</taxon>
        <taxon>Embryophyta</taxon>
        <taxon>Tracheophyta</taxon>
        <taxon>Spermatophyta</taxon>
        <taxon>Magnoliopsida</taxon>
        <taxon>Liliopsida</taxon>
        <taxon>Poales</taxon>
        <taxon>Poaceae</taxon>
        <taxon>BOP clade</taxon>
        <taxon>Pooideae</taxon>
        <taxon>Triticodae</taxon>
        <taxon>Triticeae</taxon>
        <taxon>Triticinae</taxon>
        <taxon>Triticum</taxon>
    </lineage>
</organism>
<accession>A0A8R7TCS9</accession>
<reference evidence="3" key="1">
    <citation type="journal article" date="2013" name="Nature">
        <title>Draft genome of the wheat A-genome progenitor Triticum urartu.</title>
        <authorList>
            <person name="Ling H.Q."/>
            <person name="Zhao S."/>
            <person name="Liu D."/>
            <person name="Wang J."/>
            <person name="Sun H."/>
            <person name="Zhang C."/>
            <person name="Fan H."/>
            <person name="Li D."/>
            <person name="Dong L."/>
            <person name="Tao Y."/>
            <person name="Gao C."/>
            <person name="Wu H."/>
            <person name="Li Y."/>
            <person name="Cui Y."/>
            <person name="Guo X."/>
            <person name="Zheng S."/>
            <person name="Wang B."/>
            <person name="Yu K."/>
            <person name="Liang Q."/>
            <person name="Yang W."/>
            <person name="Lou X."/>
            <person name="Chen J."/>
            <person name="Feng M."/>
            <person name="Jian J."/>
            <person name="Zhang X."/>
            <person name="Luo G."/>
            <person name="Jiang Y."/>
            <person name="Liu J."/>
            <person name="Wang Z."/>
            <person name="Sha Y."/>
            <person name="Zhang B."/>
            <person name="Wu H."/>
            <person name="Tang D."/>
            <person name="Shen Q."/>
            <person name="Xue P."/>
            <person name="Zou S."/>
            <person name="Wang X."/>
            <person name="Liu X."/>
            <person name="Wang F."/>
            <person name="Yang Y."/>
            <person name="An X."/>
            <person name="Dong Z."/>
            <person name="Zhang K."/>
            <person name="Zhang X."/>
            <person name="Luo M.C."/>
            <person name="Dvorak J."/>
            <person name="Tong Y."/>
            <person name="Wang J."/>
            <person name="Yang H."/>
            <person name="Li Z."/>
            <person name="Wang D."/>
            <person name="Zhang A."/>
            <person name="Wang J."/>
        </authorList>
    </citation>
    <scope>NUCLEOTIDE SEQUENCE</scope>
    <source>
        <strain evidence="3">cv. G1812</strain>
    </source>
</reference>
<sequence length="178" mass="19748">RRRTARLVPRPSSARPQVRPRGDWRAASTAFGRIDAGRRGARRWPAVARCAERRRAPPLEVASRAQRHGPAASAAYGAWPLLSVPKALCLARRLPKTVSAEMGALPRQRFGRVGSFDVEAPDVPSFDIQLQRLHLHQVSECLVSSDVSSVTGPDSGLLRTLEDVISKNKKFRRQLSYH</sequence>
<evidence type="ECO:0000313" key="3">
    <source>
        <dbReference type="Proteomes" id="UP000015106"/>
    </source>
</evidence>